<dbReference type="Proteomes" id="UP001271263">
    <property type="component" value="Unassembled WGS sequence"/>
</dbReference>
<evidence type="ECO:0000313" key="1">
    <source>
        <dbReference type="EMBL" id="MDW4825019.1"/>
    </source>
</evidence>
<comment type="caution">
    <text evidence="1">The sequence shown here is derived from an EMBL/GenBank/DDBJ whole genome shotgun (WGS) entry which is preliminary data.</text>
</comment>
<sequence length="41" mass="4656">MDVFVEHTWMYLQRASEVSAHTPAAGNWNHLSDYQCNVSGC</sequence>
<reference evidence="1 2" key="1">
    <citation type="journal article" date="2022" name="bioRxiv">
        <title>Prophages regulate Shewanella fidelis 3313 motility and biofilm formation: implications for gut colonization dynamics in Ciona robusta.</title>
        <authorList>
            <person name="Natarajan O."/>
            <person name="Gibboney S.L."/>
            <person name="Young M.N."/>
            <person name="Lim S.J."/>
            <person name="Pluta N."/>
            <person name="Atkinson C.G."/>
            <person name="Leigh B.A."/>
            <person name="Liberti A."/>
            <person name="Kees E.D."/>
            <person name="Breitbart M."/>
            <person name="Gralnick J.A."/>
            <person name="Dishaw L.J."/>
        </authorList>
    </citation>
    <scope>NUCLEOTIDE SEQUENCE [LARGE SCALE GENOMIC DNA]</scope>
    <source>
        <strain evidence="1 2">JG4066</strain>
    </source>
</reference>
<keyword evidence="2" id="KW-1185">Reference proteome</keyword>
<dbReference type="RefSeq" id="WP_318331582.1">
    <property type="nucleotide sequence ID" value="NZ_JAPMLB010000005.1"/>
</dbReference>
<evidence type="ECO:0000313" key="2">
    <source>
        <dbReference type="Proteomes" id="UP001271263"/>
    </source>
</evidence>
<protein>
    <submittedName>
        <fullName evidence="1">Uncharacterized protein</fullName>
    </submittedName>
</protein>
<dbReference type="EMBL" id="JAPMLD010000005">
    <property type="protein sequence ID" value="MDW4825019.1"/>
    <property type="molecule type" value="Genomic_DNA"/>
</dbReference>
<name>A0ABU4HCN9_9GAMM</name>
<gene>
    <name evidence="1" type="ORF">OS134_13205</name>
</gene>
<accession>A0ABU4HCN9</accession>
<organism evidence="1 2">
    <name type="scientific">Shewanella fidelis</name>
    <dbReference type="NCBI Taxonomy" id="173509"/>
    <lineage>
        <taxon>Bacteria</taxon>
        <taxon>Pseudomonadati</taxon>
        <taxon>Pseudomonadota</taxon>
        <taxon>Gammaproteobacteria</taxon>
        <taxon>Alteromonadales</taxon>
        <taxon>Shewanellaceae</taxon>
        <taxon>Shewanella</taxon>
    </lineage>
</organism>
<proteinExistence type="predicted"/>